<feature type="compositionally biased region" description="Low complexity" evidence="5">
    <location>
        <begin position="87"/>
        <end position="100"/>
    </location>
</feature>
<evidence type="ECO:0000313" key="8">
    <source>
        <dbReference type="Proteomes" id="UP000738349"/>
    </source>
</evidence>
<dbReference type="InterPro" id="IPR022091">
    <property type="entry name" value="TMF_TATA-bd"/>
</dbReference>
<dbReference type="EMBL" id="JAGMUV010000013">
    <property type="protein sequence ID" value="KAH7136608.1"/>
    <property type="molecule type" value="Genomic_DNA"/>
</dbReference>
<evidence type="ECO:0000313" key="7">
    <source>
        <dbReference type="EMBL" id="KAH7136608.1"/>
    </source>
</evidence>
<keyword evidence="8" id="KW-1185">Reference proteome</keyword>
<evidence type="ECO:0000256" key="3">
    <source>
        <dbReference type="ARBA" id="ARBA00023054"/>
    </source>
</evidence>
<dbReference type="OrthoDB" id="74178at2759"/>
<feature type="compositionally biased region" description="Basic and acidic residues" evidence="5">
    <location>
        <begin position="368"/>
        <end position="386"/>
    </location>
</feature>
<comment type="subcellular location">
    <subcellularLocation>
        <location evidence="1">Golgi apparatus</location>
    </subcellularLocation>
</comment>
<feature type="coiled-coil region" evidence="4">
    <location>
        <begin position="799"/>
        <end position="899"/>
    </location>
</feature>
<dbReference type="InterPro" id="IPR052602">
    <property type="entry name" value="Growth_transcription_reg"/>
</dbReference>
<feature type="compositionally biased region" description="Basic and acidic residues" evidence="5">
    <location>
        <begin position="212"/>
        <end position="228"/>
    </location>
</feature>
<protein>
    <submittedName>
        <fullName evidence="7">TATA element modulatory factor 1 TATA binding-domain-containing protein</fullName>
    </submittedName>
</protein>
<evidence type="ECO:0000256" key="5">
    <source>
        <dbReference type="SAM" id="MobiDB-lite"/>
    </source>
</evidence>
<dbReference type="GO" id="GO:0005794">
    <property type="term" value="C:Golgi apparatus"/>
    <property type="evidence" value="ECO:0007669"/>
    <property type="project" value="UniProtKB-SubCell"/>
</dbReference>
<reference evidence="7" key="1">
    <citation type="journal article" date="2021" name="Nat. Commun.">
        <title>Genetic determinants of endophytism in the Arabidopsis root mycobiome.</title>
        <authorList>
            <person name="Mesny F."/>
            <person name="Miyauchi S."/>
            <person name="Thiergart T."/>
            <person name="Pickel B."/>
            <person name="Atanasova L."/>
            <person name="Karlsson M."/>
            <person name="Huettel B."/>
            <person name="Barry K.W."/>
            <person name="Haridas S."/>
            <person name="Chen C."/>
            <person name="Bauer D."/>
            <person name="Andreopoulos W."/>
            <person name="Pangilinan J."/>
            <person name="LaButti K."/>
            <person name="Riley R."/>
            <person name="Lipzen A."/>
            <person name="Clum A."/>
            <person name="Drula E."/>
            <person name="Henrissat B."/>
            <person name="Kohler A."/>
            <person name="Grigoriev I.V."/>
            <person name="Martin F.M."/>
            <person name="Hacquard S."/>
        </authorList>
    </citation>
    <scope>NUCLEOTIDE SEQUENCE</scope>
    <source>
        <strain evidence="7">MPI-CAGE-AT-0147</strain>
    </source>
</reference>
<organism evidence="7 8">
    <name type="scientific">Dactylonectria macrodidyma</name>
    <dbReference type="NCBI Taxonomy" id="307937"/>
    <lineage>
        <taxon>Eukaryota</taxon>
        <taxon>Fungi</taxon>
        <taxon>Dikarya</taxon>
        <taxon>Ascomycota</taxon>
        <taxon>Pezizomycotina</taxon>
        <taxon>Sordariomycetes</taxon>
        <taxon>Hypocreomycetidae</taxon>
        <taxon>Hypocreales</taxon>
        <taxon>Nectriaceae</taxon>
        <taxon>Dactylonectria</taxon>
    </lineage>
</organism>
<feature type="region of interest" description="Disordered" evidence="5">
    <location>
        <begin position="31"/>
        <end position="263"/>
    </location>
</feature>
<dbReference type="InterPro" id="IPR022092">
    <property type="entry name" value="TMF_DNA-bd"/>
</dbReference>
<name>A0A9P9IV34_9HYPO</name>
<feature type="compositionally biased region" description="Basic and acidic residues" evidence="5">
    <location>
        <begin position="239"/>
        <end position="249"/>
    </location>
</feature>
<feature type="compositionally biased region" description="Polar residues" evidence="5">
    <location>
        <begin position="145"/>
        <end position="168"/>
    </location>
</feature>
<evidence type="ECO:0000259" key="6">
    <source>
        <dbReference type="Pfam" id="PF12325"/>
    </source>
</evidence>
<feature type="compositionally biased region" description="Low complexity" evidence="5">
    <location>
        <begin position="250"/>
        <end position="262"/>
    </location>
</feature>
<feature type="compositionally biased region" description="Basic and acidic residues" evidence="5">
    <location>
        <begin position="394"/>
        <end position="403"/>
    </location>
</feature>
<feature type="compositionally biased region" description="Low complexity" evidence="5">
    <location>
        <begin position="735"/>
        <end position="744"/>
    </location>
</feature>
<feature type="compositionally biased region" description="Basic and acidic residues" evidence="5">
    <location>
        <begin position="127"/>
        <end position="136"/>
    </location>
</feature>
<feature type="compositionally biased region" description="Basic and acidic residues" evidence="5">
    <location>
        <begin position="183"/>
        <end position="198"/>
    </location>
</feature>
<comment type="caution">
    <text evidence="7">The sequence shown here is derived from an EMBL/GenBank/DDBJ whole genome shotgun (WGS) entry which is preliminary data.</text>
</comment>
<dbReference type="Pfam" id="PF12325">
    <property type="entry name" value="TMF_TATA_bd"/>
    <property type="match status" value="1"/>
</dbReference>
<feature type="domain" description="TATA element modulatory factor 1 TATA binding" evidence="6">
    <location>
        <begin position="786"/>
        <end position="899"/>
    </location>
</feature>
<feature type="compositionally biased region" description="Low complexity" evidence="5">
    <location>
        <begin position="56"/>
        <end position="67"/>
    </location>
</feature>
<gene>
    <name evidence="7" type="ORF">EDB81DRAFT_725652</name>
</gene>
<dbReference type="Proteomes" id="UP000738349">
    <property type="component" value="Unassembled WGS sequence"/>
</dbReference>
<dbReference type="AlphaFoldDB" id="A0A9P9IV34"/>
<feature type="region of interest" description="Disordered" evidence="5">
    <location>
        <begin position="368"/>
        <end position="403"/>
    </location>
</feature>
<dbReference type="Pfam" id="PF12329">
    <property type="entry name" value="TMF_DNA_bd"/>
    <property type="match status" value="1"/>
</dbReference>
<accession>A0A9P9IV34</accession>
<dbReference type="PANTHER" id="PTHR46515:SF1">
    <property type="entry name" value="TATA ELEMENT MODULATORY FACTOR"/>
    <property type="match status" value="1"/>
</dbReference>
<evidence type="ECO:0000256" key="4">
    <source>
        <dbReference type="SAM" id="Coils"/>
    </source>
</evidence>
<dbReference type="PANTHER" id="PTHR46515">
    <property type="entry name" value="TATA ELEMENT MODULATORY FACTOR TMF1"/>
    <property type="match status" value="1"/>
</dbReference>
<evidence type="ECO:0000256" key="1">
    <source>
        <dbReference type="ARBA" id="ARBA00004555"/>
    </source>
</evidence>
<feature type="region of interest" description="Disordered" evidence="5">
    <location>
        <begin position="449"/>
        <end position="470"/>
    </location>
</feature>
<keyword evidence="2" id="KW-0333">Golgi apparatus</keyword>
<dbReference type="GO" id="GO:0005783">
    <property type="term" value="C:endoplasmic reticulum"/>
    <property type="evidence" value="ECO:0007669"/>
    <property type="project" value="TreeGrafter"/>
</dbReference>
<feature type="region of interest" description="Disordered" evidence="5">
    <location>
        <begin position="305"/>
        <end position="326"/>
    </location>
</feature>
<keyword evidence="3 4" id="KW-0175">Coiled coil</keyword>
<proteinExistence type="predicted"/>
<evidence type="ECO:0000256" key="2">
    <source>
        <dbReference type="ARBA" id="ARBA00023034"/>
    </source>
</evidence>
<sequence>MTAPDKPAQSRWGTFIASAITGVESRLDNMLTESEEAERQQAAAKPVSATKPAPQPAMQAPKAAQVPSRPASRVNDRLQARLAKAVAARSSQAGSSPRSSVDQPRPSPTPSARASMDKSPSGTETPPVKDESENKSKPATPDPSIATTPDASNSIKKSHAVFTQQPPAQSIPELALNSTPEPRVSEKATKETAIKPETESQNQPELVLQEQTTEKSEIPDTETEDSKKRGNSTTITRQDTQEEGSKEQETSTPTLALASSTESRVEILQTNEELEVTKSRQQEEIQEYIERIDTLQAKIQYLSKNAAEAAKKSKADAPSGSAERKLAEKDEKIALLMEEGRKLSTSEQKFRTAIRKLRAQVADNEKQLEELKKDKEKASAEAEAIRTRINSNEEQEKRNEEVRKASAVLQKEIDVLKRENAIKDAAYKRLEQDSKANAEHAELASIEARNKAVAAERAKQKELEESLSSLQTENEMISHQAHLDGLDWQEKLDRAAERSRNLEEELKMELLASESKLEAMRVTAEEASSGIGGESQLKLIRQIETLQSQYASASNNWQGIEASLLTKVSNLEKERDEAQRRESDMRKKARDSATRCRRLEEELQDVTPALSAAQQELETCREQLAALRVQAQSNETALEQARADLEKQQRSVPKEFAVEVERRQWADDVGSLFRGQSRPESPLLSVPRTFSSDLIGLPVPGRPPRRSPTPGSIPDSTNEGMFFGRRLSNQPPLRTSTLSTLGTGIPPPPLSPFEPTESPRATSPPPDRDDDLDSSAPRNVAQDMISVSTVGAGPTVQLVERMSAAIRRLEAEKVAAKEEMVRVCSQRDEARTDIVGLMKDLEKAKSATTRVADLEAEVGNLNSRYQTTLEMLGEKSELVEELKADVQDVKAMYRELVERTVK</sequence>
<feature type="region of interest" description="Disordered" evidence="5">
    <location>
        <begin position="693"/>
        <end position="776"/>
    </location>
</feature>
<feature type="region of interest" description="Disordered" evidence="5">
    <location>
        <begin position="573"/>
        <end position="595"/>
    </location>
</feature>
<feature type="compositionally biased region" description="Basic and acidic residues" evidence="5">
    <location>
        <begin position="449"/>
        <end position="464"/>
    </location>
</feature>